<dbReference type="SMART" id="SM00219">
    <property type="entry name" value="TyrKc"/>
    <property type="match status" value="1"/>
</dbReference>
<evidence type="ECO:0000313" key="6">
    <source>
        <dbReference type="Proteomes" id="UP001634393"/>
    </source>
</evidence>
<dbReference type="InterPro" id="IPR020635">
    <property type="entry name" value="Tyr_kinase_cat_dom"/>
</dbReference>
<dbReference type="PANTHER" id="PTHR27001">
    <property type="entry name" value="OS01G0253100 PROTEIN"/>
    <property type="match status" value="1"/>
</dbReference>
<dbReference type="EMBL" id="JBJXBP010000001">
    <property type="protein sequence ID" value="KAL3850256.1"/>
    <property type="molecule type" value="Genomic_DNA"/>
</dbReference>
<keyword evidence="2" id="KW-0067">ATP-binding</keyword>
<dbReference type="InterPro" id="IPR011009">
    <property type="entry name" value="Kinase-like_dom_sf"/>
</dbReference>
<comment type="caution">
    <text evidence="5">The sequence shown here is derived from an EMBL/GenBank/DDBJ whole genome shotgun (WGS) entry which is preliminary data.</text>
</comment>
<dbReference type="FunFam" id="3.30.200.20:FF:000521">
    <property type="entry name" value="Protein kinase superfamily protein"/>
    <property type="match status" value="1"/>
</dbReference>
<feature type="signal peptide" evidence="3">
    <location>
        <begin position="1"/>
        <end position="24"/>
    </location>
</feature>
<protein>
    <recommendedName>
        <fullName evidence="4">Protein kinase domain-containing protein</fullName>
    </recommendedName>
</protein>
<keyword evidence="3" id="KW-0732">Signal</keyword>
<dbReference type="PANTHER" id="PTHR27001:SF20">
    <property type="entry name" value="PROTEIN KINASE SUPERFAMILY PROTEIN"/>
    <property type="match status" value="1"/>
</dbReference>
<sequence length="311" mass="35738">METENLILKIRLLILAWFHLRSQSGPPSLLRQFSYKDIKKATDGFKRVISNSSSQGAFYKAKFYNGSVATVKESKLYDEDDDDDAFFTEVQLLRRLHHRHIVSLIGFSTGSKRFLVYENMEKGSLKDHLSDPLKTPLNWRTRLQIVIGIAAALEYLHFFCDPPIYHVSLSSSTIMLDENLIAKISDVSLLHTAAENRIKQPVSCHFSRECTEQRCKKVIFQLGLLILELITGQSSDEGGVDLVQWVQNLHFPRSIHKMIDPDLGNNYDTRELNGLLNVARLCIRSAEMPTIYTSHILWYLQKKIGITRKWL</sequence>
<keyword evidence="6" id="KW-1185">Reference proteome</keyword>
<evidence type="ECO:0000256" key="2">
    <source>
        <dbReference type="ARBA" id="ARBA00022840"/>
    </source>
</evidence>
<reference evidence="5 6" key="1">
    <citation type="submission" date="2024-12" db="EMBL/GenBank/DDBJ databases">
        <title>The unique morphological basis and parallel evolutionary history of personate flowers in Penstemon.</title>
        <authorList>
            <person name="Depatie T.H."/>
            <person name="Wessinger C.A."/>
        </authorList>
    </citation>
    <scope>NUCLEOTIDE SEQUENCE [LARGE SCALE GENOMIC DNA]</scope>
    <source>
        <strain evidence="5">WTNN_2</strain>
        <tissue evidence="5">Leaf</tissue>
    </source>
</reference>
<dbReference type="PROSITE" id="PS50011">
    <property type="entry name" value="PROTEIN_KINASE_DOM"/>
    <property type="match status" value="1"/>
</dbReference>
<dbReference type="GO" id="GO:0005524">
    <property type="term" value="F:ATP binding"/>
    <property type="evidence" value="ECO:0007669"/>
    <property type="project" value="UniProtKB-KW"/>
</dbReference>
<evidence type="ECO:0000256" key="1">
    <source>
        <dbReference type="ARBA" id="ARBA00022741"/>
    </source>
</evidence>
<dbReference type="Proteomes" id="UP001634393">
    <property type="component" value="Unassembled WGS sequence"/>
</dbReference>
<dbReference type="Gene3D" id="1.10.510.10">
    <property type="entry name" value="Transferase(Phosphotransferase) domain 1"/>
    <property type="match status" value="1"/>
</dbReference>
<proteinExistence type="predicted"/>
<dbReference type="Gene3D" id="3.30.200.20">
    <property type="entry name" value="Phosphorylase Kinase, domain 1"/>
    <property type="match status" value="1"/>
</dbReference>
<evidence type="ECO:0000256" key="3">
    <source>
        <dbReference type="SAM" id="SignalP"/>
    </source>
</evidence>
<keyword evidence="1" id="KW-0547">Nucleotide-binding</keyword>
<organism evidence="5 6">
    <name type="scientific">Penstemon smallii</name>
    <dbReference type="NCBI Taxonomy" id="265156"/>
    <lineage>
        <taxon>Eukaryota</taxon>
        <taxon>Viridiplantae</taxon>
        <taxon>Streptophyta</taxon>
        <taxon>Embryophyta</taxon>
        <taxon>Tracheophyta</taxon>
        <taxon>Spermatophyta</taxon>
        <taxon>Magnoliopsida</taxon>
        <taxon>eudicotyledons</taxon>
        <taxon>Gunneridae</taxon>
        <taxon>Pentapetalae</taxon>
        <taxon>asterids</taxon>
        <taxon>lamiids</taxon>
        <taxon>Lamiales</taxon>
        <taxon>Plantaginaceae</taxon>
        <taxon>Cheloneae</taxon>
        <taxon>Penstemon</taxon>
    </lineage>
</organism>
<feature type="domain" description="Protein kinase" evidence="4">
    <location>
        <begin position="35"/>
        <end position="311"/>
    </location>
</feature>
<feature type="chain" id="PRO_5044750023" description="Protein kinase domain-containing protein" evidence="3">
    <location>
        <begin position="25"/>
        <end position="311"/>
    </location>
</feature>
<name>A0ABD3UMQ7_9LAMI</name>
<dbReference type="InterPro" id="IPR001245">
    <property type="entry name" value="Ser-Thr/Tyr_kinase_cat_dom"/>
</dbReference>
<evidence type="ECO:0000259" key="4">
    <source>
        <dbReference type="PROSITE" id="PS50011"/>
    </source>
</evidence>
<accession>A0ABD3UMQ7</accession>
<gene>
    <name evidence="5" type="ORF">ACJIZ3_012138</name>
</gene>
<dbReference type="AlphaFoldDB" id="A0ABD3UMQ7"/>
<dbReference type="Pfam" id="PF07714">
    <property type="entry name" value="PK_Tyr_Ser-Thr"/>
    <property type="match status" value="1"/>
</dbReference>
<evidence type="ECO:0000313" key="5">
    <source>
        <dbReference type="EMBL" id="KAL3850256.1"/>
    </source>
</evidence>
<dbReference type="SUPFAM" id="SSF56112">
    <property type="entry name" value="Protein kinase-like (PK-like)"/>
    <property type="match status" value="1"/>
</dbReference>
<dbReference type="InterPro" id="IPR000719">
    <property type="entry name" value="Prot_kinase_dom"/>
</dbReference>